<feature type="domain" description="DJ-1/PfpI" evidence="10">
    <location>
        <begin position="7"/>
        <end position="197"/>
    </location>
</feature>
<dbReference type="SUPFAM" id="SSF56112">
    <property type="entry name" value="Protein kinase-like (PK-like)"/>
    <property type="match status" value="1"/>
</dbReference>
<feature type="domain" description="DUF4246" evidence="11">
    <location>
        <begin position="267"/>
        <end position="582"/>
    </location>
</feature>
<feature type="domain" description="Aminoglycoside phosphotransferase" evidence="9">
    <location>
        <begin position="1460"/>
        <end position="1739"/>
    </location>
</feature>
<feature type="transmembrane region" description="Helical" evidence="8">
    <location>
        <begin position="1077"/>
        <end position="1096"/>
    </location>
</feature>
<evidence type="ECO:0000256" key="4">
    <source>
        <dbReference type="ARBA" id="ARBA00022989"/>
    </source>
</evidence>
<evidence type="ECO:0000256" key="6">
    <source>
        <dbReference type="SAM" id="Coils"/>
    </source>
</evidence>
<dbReference type="EMBL" id="VIFY01000073">
    <property type="protein sequence ID" value="TQB71874.1"/>
    <property type="molecule type" value="Genomic_DNA"/>
</dbReference>
<dbReference type="GO" id="GO:0016020">
    <property type="term" value="C:membrane"/>
    <property type="evidence" value="ECO:0007669"/>
    <property type="project" value="UniProtKB-SubCell"/>
</dbReference>
<evidence type="ECO:0000259" key="11">
    <source>
        <dbReference type="Pfam" id="PF14033"/>
    </source>
</evidence>
<reference evidence="13 14" key="1">
    <citation type="submission" date="2019-06" db="EMBL/GenBank/DDBJ databases">
        <title>Wine fermentation using esterase from Monascus purpureus.</title>
        <authorList>
            <person name="Geng C."/>
            <person name="Zhang Y."/>
        </authorList>
    </citation>
    <scope>NUCLEOTIDE SEQUENCE [LARGE SCALE GENOMIC DNA]</scope>
    <source>
        <strain evidence="13">HQ1</strain>
    </source>
</reference>
<keyword evidence="5 8" id="KW-0472">Membrane</keyword>
<evidence type="ECO:0000256" key="8">
    <source>
        <dbReference type="SAM" id="Phobius"/>
    </source>
</evidence>
<dbReference type="InterPro" id="IPR036259">
    <property type="entry name" value="MFS_trans_sf"/>
</dbReference>
<feature type="transmembrane region" description="Helical" evidence="8">
    <location>
        <begin position="1044"/>
        <end position="1065"/>
    </location>
</feature>
<evidence type="ECO:0000313" key="13">
    <source>
        <dbReference type="EMBL" id="TQB71874.1"/>
    </source>
</evidence>
<dbReference type="Pfam" id="PF14033">
    <property type="entry name" value="DUF4246"/>
    <property type="match status" value="1"/>
</dbReference>
<dbReference type="InterPro" id="IPR049207">
    <property type="entry name" value="DUF4246_N"/>
</dbReference>
<dbReference type="Proteomes" id="UP000319663">
    <property type="component" value="Unassembled WGS sequence"/>
</dbReference>
<dbReference type="InterPro" id="IPR002575">
    <property type="entry name" value="Aminoglycoside_PTrfase"/>
</dbReference>
<evidence type="ECO:0008006" key="15">
    <source>
        <dbReference type="Google" id="ProtNLM"/>
    </source>
</evidence>
<evidence type="ECO:0000256" key="1">
    <source>
        <dbReference type="ARBA" id="ARBA00004141"/>
    </source>
</evidence>
<proteinExistence type="predicted"/>
<dbReference type="STRING" id="5098.A0A507QSM5"/>
<keyword evidence="2" id="KW-0813">Transport</keyword>
<feature type="domain" description="DUF4246" evidence="12">
    <location>
        <begin position="214"/>
        <end position="257"/>
    </location>
</feature>
<dbReference type="GO" id="GO:0022857">
    <property type="term" value="F:transmembrane transporter activity"/>
    <property type="evidence" value="ECO:0007669"/>
    <property type="project" value="InterPro"/>
</dbReference>
<dbReference type="FunFam" id="1.20.1250.20:FF:000106">
    <property type="entry name" value="MFS transporter, putative"/>
    <property type="match status" value="1"/>
</dbReference>
<gene>
    <name evidence="13" type="ORF">MPDQ_007248</name>
</gene>
<comment type="subcellular location">
    <subcellularLocation>
        <location evidence="1">Membrane</location>
        <topology evidence="1">Multi-pass membrane protein</topology>
    </subcellularLocation>
</comment>
<feature type="transmembrane region" description="Helical" evidence="8">
    <location>
        <begin position="1317"/>
        <end position="1338"/>
    </location>
</feature>
<keyword evidence="4 8" id="KW-1133">Transmembrane helix</keyword>
<feature type="transmembrane region" description="Helical" evidence="8">
    <location>
        <begin position="1286"/>
        <end position="1305"/>
    </location>
</feature>
<dbReference type="InterPro" id="IPR029062">
    <property type="entry name" value="Class_I_gatase-like"/>
</dbReference>
<dbReference type="Pfam" id="PF21666">
    <property type="entry name" value="DUF4246_N"/>
    <property type="match status" value="1"/>
</dbReference>
<dbReference type="Pfam" id="PF01636">
    <property type="entry name" value="APH"/>
    <property type="match status" value="1"/>
</dbReference>
<feature type="transmembrane region" description="Helical" evidence="8">
    <location>
        <begin position="1248"/>
        <end position="1266"/>
    </location>
</feature>
<evidence type="ECO:0000259" key="9">
    <source>
        <dbReference type="Pfam" id="PF01636"/>
    </source>
</evidence>
<dbReference type="Gene3D" id="1.20.1250.20">
    <property type="entry name" value="MFS general substrate transporter like domains"/>
    <property type="match status" value="1"/>
</dbReference>
<dbReference type="Gene3D" id="3.40.50.880">
    <property type="match status" value="1"/>
</dbReference>
<dbReference type="Pfam" id="PF01965">
    <property type="entry name" value="DJ-1_PfpI"/>
    <property type="match status" value="1"/>
</dbReference>
<dbReference type="SUPFAM" id="SSF103473">
    <property type="entry name" value="MFS general substrate transporter"/>
    <property type="match status" value="1"/>
</dbReference>
<feature type="coiled-coil region" evidence="6">
    <location>
        <begin position="731"/>
        <end position="758"/>
    </location>
</feature>
<feature type="transmembrane region" description="Helical" evidence="8">
    <location>
        <begin position="1012"/>
        <end position="1032"/>
    </location>
</feature>
<evidence type="ECO:0000259" key="10">
    <source>
        <dbReference type="Pfam" id="PF01965"/>
    </source>
</evidence>
<dbReference type="InterPro" id="IPR011009">
    <property type="entry name" value="Kinase-like_dom_sf"/>
</dbReference>
<evidence type="ECO:0000256" key="3">
    <source>
        <dbReference type="ARBA" id="ARBA00022692"/>
    </source>
</evidence>
<organism evidence="13 14">
    <name type="scientific">Monascus purpureus</name>
    <name type="common">Red mold</name>
    <name type="synonym">Monascus anka</name>
    <dbReference type="NCBI Taxonomy" id="5098"/>
    <lineage>
        <taxon>Eukaryota</taxon>
        <taxon>Fungi</taxon>
        <taxon>Dikarya</taxon>
        <taxon>Ascomycota</taxon>
        <taxon>Pezizomycotina</taxon>
        <taxon>Eurotiomycetes</taxon>
        <taxon>Eurotiomycetidae</taxon>
        <taxon>Eurotiales</taxon>
        <taxon>Aspergillaceae</taxon>
        <taxon>Monascus</taxon>
    </lineage>
</organism>
<sequence>MSSVIQACVVAFPSIDLIDFFSPVETLLHAVDNGEKCFAVTIAGETDEIKTIQGPVVKTNISLEAAAADLSRFDVLIIPGSDYKDTKDICDTENHPIKNLIQQFRLLPSEDTRRHPRLLVSVCSGAFMLASVGVLAGRRATTHYGLLSQLQELCDKHGQTEISRKRYVDGGFLETGTRVITSGGITSGFDVSLYVIELLCGYACAERAADVLDYQWRSRITVHRELVMLRVMNSITDKPEWDRKVFDKEIMAKWREEISRSGEDVTQKMMDWITTELQWKAGVLHKTGIVVAFEPGVVKSDTAVPKDVQQALKEAAQPLEDVPEEQKDYHPNSDNQVLDLVHPSLFPVIYGRSRILSDGLIGRDDCFGYIGQGEVLKEPPLEERGLQDTYQDRYSSCDPFSGKFQWMPCDVKFTEEGGCRIASYINNLHPQKNRGLYGVIERILAQTIPLWDVVLTHVENEYKRIEYYQVNYLDHPEPEPVQDDGDDYWERYSERESRRPIEIPEPDEFEPSQVTPCKKINLRERFAETGLQVIVKLANIELTPEKPEYDGGSWHVEGQLNEHICASAVYYYDIENITERRMVEGEQNEHFMMYDFNLYAPNSASLLGWISRIRRHPCVADSQAVLPMFIQAQVPPHFQNLGDGVSDTFQVSSSKCDYLSFTSSMKKAPFRAMAAGRGKHETGRFPMKSTEAKKESRLALDAEQRDSDAQMQKFQDHSIDSCVSSERYEQVEKTIDDMKAFTLQVAEMEQEKNDLDENWPFQDDEENPLKSRSNGAIGYPCYDRLIRFCILLETLRSKKPRCATGFADMATVYLSEQKKTPDERVSDLSDSQGHFVDEDIPPLGEPASERRFWFQRGKKYNPGAIATQPSVYDNPDTAKEYQPRADWENLGRFDPLARWTWGEEHRLIRKIDVRILILACIMFMALELDRSNLAQALTDNMLKDLHLTTDDYNLGNTVFKLAFLCAELPSQLVSKWMGPDRWIPMQMTLWSGVAMGQFALNGKSSFLATRALLGILQGGFIPDVILYLSYFYKHHELSLRLGFFWTAMNIADILASFLAFGFLHLRGVNGRAGWRWLFLLEGLITLVVGLLAFFLMPPGPCQTAGLVRGKKGWFTPREETIIVNRVIRDDPSKGSMHNRQPITPKLLFKSLCDFDLWPLYILGLMFQTPMTTPSQYLTLTLRGMGFNTFVTNLLTIPTKVLSIILMLALTYVAEVVGELTLVSMFGQIWALPFVIYLYVKDIDSINHWTAWVIMTLFLAYPSAHPIQVGWNSRNSNTVRSRTVSAAMYNMCVQASGIIASNIYRSDDAPRYKRGNRVLVGLVSTNIVLYLLTKAYYAWRNASREKKWQALSQEEKLHYISTTTDEGSHRLDFRTFQKPAQAVRLVFRNSTSRGRVSDSGLTRAQGENITEEDLFKYTRHRWLFHENEELSKRYVRLNVQALVDAAVKASEGARYCTKILKCSEGLHNKAFILTMDNGSEVFAKLPNPNAGPTQYTTASEVATHELLRDVFKIPVPRILAWSFDAADSPVEAEYIIAEKAPGIKLGSVWSQWTREAKLSLIRQVVDMENTLTTISFPRHGCIYFKDDLQLLAGEAENIYVESSTPQSLDRFSIGPLTFAELWDNGRKDMKLDRGPWRDPQDYTRALGQNEIAWIRSHAHPRMNYYRSSQEYELPDDGLRLLAKYMDVAPYLIPPSTNEPAMSKVIWHPDLYLDNVFVDPTTHEITCIVDWQSACVAPLFYQSGVPRMFRHYQPVREGWVIPERPENFDTLTEDEKKMIDSDLESEAMHKYYEAQVCKRAPFHWAVLRKSTIPTVRKPVWLVSGVWQNRDLFFLRQSLLSLATHWHEIFARNQLPCLIEFTDQEIELHSKEEDNIDGIGHILALFRDQGVLPIDGMVEPEDYEIASENSRKFKDIFVGSAKNEAEKELYTKLWPYQDQM</sequence>
<feature type="region of interest" description="Disordered" evidence="7">
    <location>
        <begin position="675"/>
        <end position="694"/>
    </location>
</feature>
<name>A0A507QSM5_MONPU</name>
<dbReference type="InterPro" id="IPR002818">
    <property type="entry name" value="DJ-1/PfpI"/>
</dbReference>
<protein>
    <recommendedName>
        <fullName evidence="15">Major facilitator superfamily (MFS) profile domain-containing protein</fullName>
    </recommendedName>
</protein>
<feature type="region of interest" description="Disordered" evidence="7">
    <location>
        <begin position="821"/>
        <end position="841"/>
    </location>
</feature>
<dbReference type="SUPFAM" id="SSF52317">
    <property type="entry name" value="Class I glutamine amidotransferase-like"/>
    <property type="match status" value="1"/>
</dbReference>
<feature type="transmembrane region" description="Helical" evidence="8">
    <location>
        <begin position="1219"/>
        <end position="1239"/>
    </location>
</feature>
<evidence type="ECO:0000256" key="2">
    <source>
        <dbReference type="ARBA" id="ARBA00022448"/>
    </source>
</evidence>
<keyword evidence="6" id="KW-0175">Coiled coil</keyword>
<dbReference type="Gene3D" id="3.90.1200.10">
    <property type="match status" value="1"/>
</dbReference>
<keyword evidence="3 8" id="KW-0812">Transmembrane</keyword>
<evidence type="ECO:0000259" key="12">
    <source>
        <dbReference type="Pfam" id="PF21666"/>
    </source>
</evidence>
<accession>A0A507QSM5</accession>
<dbReference type="InterPro" id="IPR011701">
    <property type="entry name" value="MFS"/>
</dbReference>
<comment type="caution">
    <text evidence="13">The sequence shown here is derived from an EMBL/GenBank/DDBJ whole genome shotgun (WGS) entry which is preliminary data.</text>
</comment>
<evidence type="ECO:0000256" key="5">
    <source>
        <dbReference type="ARBA" id="ARBA00023136"/>
    </source>
</evidence>
<dbReference type="PANTHER" id="PTHR43791:SF65">
    <property type="entry name" value="MAJOR FACILITATOR SUPERFAMILY (MFS) PROFILE DOMAIN-CONTAINING PROTEIN-RELATED"/>
    <property type="match status" value="1"/>
</dbReference>
<feature type="transmembrane region" description="Helical" evidence="8">
    <location>
        <begin position="1189"/>
        <end position="1213"/>
    </location>
</feature>
<evidence type="ECO:0000256" key="7">
    <source>
        <dbReference type="SAM" id="MobiDB-lite"/>
    </source>
</evidence>
<evidence type="ECO:0000313" key="14">
    <source>
        <dbReference type="Proteomes" id="UP000319663"/>
    </source>
</evidence>
<dbReference type="InterPro" id="IPR049192">
    <property type="entry name" value="DUF4246_C"/>
</dbReference>
<dbReference type="PANTHER" id="PTHR43791">
    <property type="entry name" value="PERMEASE-RELATED"/>
    <property type="match status" value="1"/>
</dbReference>
<keyword evidence="14" id="KW-1185">Reference proteome</keyword>
<dbReference type="Pfam" id="PF07690">
    <property type="entry name" value="MFS_1"/>
    <property type="match status" value="1"/>
</dbReference>